<dbReference type="Proteomes" id="UP001617511">
    <property type="component" value="Unassembled WGS sequence"/>
</dbReference>
<dbReference type="RefSeq" id="WP_402071821.1">
    <property type="nucleotide sequence ID" value="NZ_JBIVGG010000004.1"/>
</dbReference>
<dbReference type="EMBL" id="JBIVGG010000004">
    <property type="protein sequence ID" value="MFJ4079432.1"/>
    <property type="molecule type" value="Genomic_DNA"/>
</dbReference>
<sequence length="145" mass="15044">MSANLFASAPAQAATSCSGTVTHSQTIKIPGRSTVVGELTIYYNSSNGGTNSACFYHRGPSYGVAAKTYVAIYRCAQTSGEGQMCRNTTPGDIDEGSYSYQAGPVGVTGTANYCVGAQGWIEWEHPAPDTGKVIMGVATPVTRGC</sequence>
<name>A0ABW8FBL6_9ACTN</name>
<evidence type="ECO:0000313" key="2">
    <source>
        <dbReference type="Proteomes" id="UP001617511"/>
    </source>
</evidence>
<comment type="caution">
    <text evidence="1">The sequence shown here is derived from an EMBL/GenBank/DDBJ whole genome shotgun (WGS) entry which is preliminary data.</text>
</comment>
<evidence type="ECO:0000313" key="1">
    <source>
        <dbReference type="EMBL" id="MFJ4079432.1"/>
    </source>
</evidence>
<reference evidence="1 2" key="1">
    <citation type="submission" date="2024-10" db="EMBL/GenBank/DDBJ databases">
        <title>The Natural Products Discovery Center: Release of the First 8490 Sequenced Strains for Exploring Actinobacteria Biosynthetic Diversity.</title>
        <authorList>
            <person name="Kalkreuter E."/>
            <person name="Kautsar S.A."/>
            <person name="Yang D."/>
            <person name="Bader C.D."/>
            <person name="Teijaro C.N."/>
            <person name="Fluegel L."/>
            <person name="Davis C.M."/>
            <person name="Simpson J.R."/>
            <person name="Lauterbach L."/>
            <person name="Steele A.D."/>
            <person name="Gui C."/>
            <person name="Meng S."/>
            <person name="Li G."/>
            <person name="Viehrig K."/>
            <person name="Ye F."/>
            <person name="Su P."/>
            <person name="Kiefer A.F."/>
            <person name="Nichols A."/>
            <person name="Cepeda A.J."/>
            <person name="Yan W."/>
            <person name="Fan B."/>
            <person name="Jiang Y."/>
            <person name="Adhikari A."/>
            <person name="Zheng C.-J."/>
            <person name="Schuster L."/>
            <person name="Cowan T.M."/>
            <person name="Smanski M.J."/>
            <person name="Chevrette M.G."/>
            <person name="De Carvalho L.P.S."/>
            <person name="Shen B."/>
        </authorList>
    </citation>
    <scope>NUCLEOTIDE SEQUENCE [LARGE SCALE GENOMIC DNA]</scope>
    <source>
        <strain evidence="1 2">NPDC089932</strain>
    </source>
</reference>
<gene>
    <name evidence="1" type="ORF">ACIP2Z_10795</name>
</gene>
<keyword evidence="2" id="KW-1185">Reference proteome</keyword>
<evidence type="ECO:0008006" key="3">
    <source>
        <dbReference type="Google" id="ProtNLM"/>
    </source>
</evidence>
<accession>A0ABW8FBL6</accession>
<protein>
    <recommendedName>
        <fullName evidence="3">Secreted protein</fullName>
    </recommendedName>
</protein>
<proteinExistence type="predicted"/>
<organism evidence="1 2">
    <name type="scientific">Streptomyces iakyrus</name>
    <dbReference type="NCBI Taxonomy" id="68219"/>
    <lineage>
        <taxon>Bacteria</taxon>
        <taxon>Bacillati</taxon>
        <taxon>Actinomycetota</taxon>
        <taxon>Actinomycetes</taxon>
        <taxon>Kitasatosporales</taxon>
        <taxon>Streptomycetaceae</taxon>
        <taxon>Streptomyces</taxon>
    </lineage>
</organism>